<gene>
    <name evidence="2" type="ORF">FP66_04605</name>
</gene>
<dbReference type="RefSeq" id="WP_035595510.1">
    <property type="nucleotide sequence ID" value="NZ_JOKD01000020.1"/>
</dbReference>
<comment type="caution">
    <text evidence="2">The sequence shown here is derived from an EMBL/GenBank/DDBJ whole genome shotgun (WGS) entry which is preliminary data.</text>
</comment>
<evidence type="ECO:0000313" key="2">
    <source>
        <dbReference type="EMBL" id="KGE78279.1"/>
    </source>
</evidence>
<organism evidence="2 3">
    <name type="scientific">Halomonas salina</name>
    <dbReference type="NCBI Taxonomy" id="42565"/>
    <lineage>
        <taxon>Bacteria</taxon>
        <taxon>Pseudomonadati</taxon>
        <taxon>Pseudomonadota</taxon>
        <taxon>Gammaproteobacteria</taxon>
        <taxon>Oceanospirillales</taxon>
        <taxon>Halomonadaceae</taxon>
        <taxon>Halomonas</taxon>
    </lineage>
</organism>
<accession>A0ABR4WU97</accession>
<reference evidence="2 3" key="1">
    <citation type="submission" date="2014-06" db="EMBL/GenBank/DDBJ databases">
        <title>Draft genome sequence of an extremely salt tolerant bacteria Halomonas salina/CIFRI 1.</title>
        <authorList>
            <person name="Behera B.D."/>
            <person name="Meena D.K."/>
            <person name="Das P."/>
            <person name="Maharana J."/>
            <person name="Paria P."/>
            <person name="Sharma A.P."/>
            <person name="Shamsudheen K.V."/>
            <person name="Rijit J."/>
            <person name="Dixit V."/>
            <person name="Verma A."/>
            <person name="Scaria V."/>
            <person name="Sivasubbu S."/>
        </authorList>
    </citation>
    <scope>NUCLEOTIDE SEQUENCE [LARGE SCALE GENOMIC DNA]</scope>
    <source>
        <strain evidence="2 3">CIFRI 1</strain>
    </source>
</reference>
<proteinExistence type="predicted"/>
<sequence>MALNAQPLNATALNAGVPAAPESEPDGGYQRRPRPGGIGSASINTRSINGAGWRLVYVPGEVEHAPAEFELRTVYLLEVGDYRVPMSSFQATMRRQGQSFLQAVIPNGSEHLAALVDGAPMQVMMGLRAPDDTLTELEAIASAPLQVIRHDEGGGRDTLTVSGYGPLPPRGSLARELRGISYRSINQGVRRVRSQIDLLLRPGQVAIDGDGSSFMVGAIQYFVGESSEFMEVLEDGQG</sequence>
<protein>
    <submittedName>
        <fullName evidence="2">Uncharacterized protein</fullName>
    </submittedName>
</protein>
<dbReference type="EMBL" id="JOKD01000020">
    <property type="protein sequence ID" value="KGE78279.1"/>
    <property type="molecule type" value="Genomic_DNA"/>
</dbReference>
<keyword evidence="3" id="KW-1185">Reference proteome</keyword>
<name>A0ABR4WU97_9GAMM</name>
<feature type="region of interest" description="Disordered" evidence="1">
    <location>
        <begin position="13"/>
        <end position="43"/>
    </location>
</feature>
<evidence type="ECO:0000256" key="1">
    <source>
        <dbReference type="SAM" id="MobiDB-lite"/>
    </source>
</evidence>
<dbReference type="Proteomes" id="UP000029721">
    <property type="component" value="Unassembled WGS sequence"/>
</dbReference>
<evidence type="ECO:0000313" key="3">
    <source>
        <dbReference type="Proteomes" id="UP000029721"/>
    </source>
</evidence>